<evidence type="ECO:0000313" key="3">
    <source>
        <dbReference type="Proteomes" id="UP000198775"/>
    </source>
</evidence>
<dbReference type="OrthoDB" id="346289at2157"/>
<accession>A0A1H8WG45</accession>
<dbReference type="EMBL" id="FOCX01000058">
    <property type="protein sequence ID" value="SEP26654.1"/>
    <property type="molecule type" value="Genomic_DNA"/>
</dbReference>
<proteinExistence type="predicted"/>
<sequence length="250" mass="27261">MSGVNVLIAGESQQTIDLIVKGADTFWESTYMESGDELIAALEHEDISVDYLPCHSAAQKFPDTLTDLSVYDAIVLSDIGSRTLSVPPSTVWEGETNPERLPLIADYVEDGGSLLMIGGYMSFQGIEGKASYRRTAIERILPVSLAPGDDRVERSAGASPVVEKPSHPIVSNLEDRWPKVLGYNHVTPDDDSTVVATVANDPLLVVGNYGDGQTAAFTSDCAPHWASPEFMEWDGYQKLWSNLIKWLGKN</sequence>
<dbReference type="Pfam" id="PF07090">
    <property type="entry name" value="GATase1_like"/>
    <property type="match status" value="1"/>
</dbReference>
<dbReference type="SUPFAM" id="SSF52317">
    <property type="entry name" value="Class I glutamine amidotransferase-like"/>
    <property type="match status" value="1"/>
</dbReference>
<dbReference type="AlphaFoldDB" id="A0A1H8WG45"/>
<organism evidence="2 3">
    <name type="scientific">Halorientalis persicus</name>
    <dbReference type="NCBI Taxonomy" id="1367881"/>
    <lineage>
        <taxon>Archaea</taxon>
        <taxon>Methanobacteriati</taxon>
        <taxon>Methanobacteriota</taxon>
        <taxon>Stenosarchaea group</taxon>
        <taxon>Halobacteria</taxon>
        <taxon>Halobacteriales</taxon>
        <taxon>Haloarculaceae</taxon>
        <taxon>Halorientalis</taxon>
    </lineage>
</organism>
<keyword evidence="3" id="KW-1185">Reference proteome</keyword>
<dbReference type="InterPro" id="IPR029062">
    <property type="entry name" value="Class_I_gatase-like"/>
</dbReference>
<protein>
    <submittedName>
        <fullName evidence="2">Uncharacterized membrane protein</fullName>
    </submittedName>
</protein>
<evidence type="ECO:0000313" key="2">
    <source>
        <dbReference type="EMBL" id="SEP26654.1"/>
    </source>
</evidence>
<reference evidence="3" key="1">
    <citation type="submission" date="2016-10" db="EMBL/GenBank/DDBJ databases">
        <authorList>
            <person name="Varghese N."/>
            <person name="Submissions S."/>
        </authorList>
    </citation>
    <scope>NUCLEOTIDE SEQUENCE [LARGE SCALE GENOMIC DNA]</scope>
    <source>
        <strain evidence="3">IBRC-M 10043</strain>
    </source>
</reference>
<dbReference type="Gene3D" id="3.40.50.880">
    <property type="match status" value="1"/>
</dbReference>
<dbReference type="Proteomes" id="UP000198775">
    <property type="component" value="Unassembled WGS sequence"/>
</dbReference>
<dbReference type="CDD" id="cd03143">
    <property type="entry name" value="A4_beta-galactosidase_middle_domain"/>
    <property type="match status" value="1"/>
</dbReference>
<gene>
    <name evidence="2" type="ORF">SAMN05216388_10589</name>
</gene>
<dbReference type="InterPro" id="IPR010768">
    <property type="entry name" value="GATase1-like"/>
</dbReference>
<name>A0A1H8WG45_9EURY</name>
<dbReference type="PANTHER" id="PTHR37947:SF1">
    <property type="entry name" value="BLL2462 PROTEIN"/>
    <property type="match status" value="1"/>
</dbReference>
<dbReference type="PANTHER" id="PTHR37947">
    <property type="entry name" value="BLL2462 PROTEIN"/>
    <property type="match status" value="1"/>
</dbReference>
<dbReference type="RefSeq" id="WP_092664794.1">
    <property type="nucleotide sequence ID" value="NZ_FOCX01000058.1"/>
</dbReference>
<evidence type="ECO:0000259" key="1">
    <source>
        <dbReference type="Pfam" id="PF07090"/>
    </source>
</evidence>
<feature type="domain" description="Putative glutamine amidotransferase" evidence="1">
    <location>
        <begin position="6"/>
        <end position="247"/>
    </location>
</feature>